<name>A0ABW4KJU4_9BACI</name>
<comment type="caution">
    <text evidence="2">The sequence shown here is derived from an EMBL/GenBank/DDBJ whole genome shotgun (WGS) entry which is preliminary data.</text>
</comment>
<protein>
    <submittedName>
        <fullName evidence="2">IucA/IucC family C-terminal-domain containing protein</fullName>
    </submittedName>
</protein>
<dbReference type="RefSeq" id="WP_380773059.1">
    <property type="nucleotide sequence ID" value="NZ_JBHUEO010000013.1"/>
</dbReference>
<sequence>MWLNKLSDCDVQQLKKYRLADTADSESLDYSSLLDLKKLPETLLMLTGRIGAPNACVTSSILIKRMAFYAVIHIYAMTALGKKLKTEPSKLKLIDSAQDDLWLPGFFMNPLEAEDPGENRDHWRDSIIREVFADGLTPLIYLLKEQTRLKEEVMWENIAVYVHWIFKEIEENHQLGEQAAKDRQYIFLEAPGKLFGTVHNPLTSFFQLSKKGRVTCCLSFMLRNREKKKCAACPLASRET</sequence>
<evidence type="ECO:0000313" key="3">
    <source>
        <dbReference type="Proteomes" id="UP001597301"/>
    </source>
</evidence>
<feature type="domain" description="Aerobactin siderophore biosynthesis IucA/IucC-like C-terminal" evidence="1">
    <location>
        <begin position="120"/>
        <end position="204"/>
    </location>
</feature>
<gene>
    <name evidence="2" type="ORF">ACFSCZ_06760</name>
</gene>
<keyword evidence="3" id="KW-1185">Reference proteome</keyword>
<proteinExistence type="predicted"/>
<organism evidence="2 3">
    <name type="scientific">Siminovitchia sediminis</name>
    <dbReference type="NCBI Taxonomy" id="1274353"/>
    <lineage>
        <taxon>Bacteria</taxon>
        <taxon>Bacillati</taxon>
        <taxon>Bacillota</taxon>
        <taxon>Bacilli</taxon>
        <taxon>Bacillales</taxon>
        <taxon>Bacillaceae</taxon>
        <taxon>Siminovitchia</taxon>
    </lineage>
</organism>
<evidence type="ECO:0000259" key="1">
    <source>
        <dbReference type="Pfam" id="PF06276"/>
    </source>
</evidence>
<accession>A0ABW4KJU4</accession>
<dbReference type="InterPro" id="IPR022770">
    <property type="entry name" value="IucA/IucC-like_C"/>
</dbReference>
<evidence type="ECO:0000313" key="2">
    <source>
        <dbReference type="EMBL" id="MFD1706453.1"/>
    </source>
</evidence>
<dbReference type="EMBL" id="JBHUEO010000013">
    <property type="protein sequence ID" value="MFD1706453.1"/>
    <property type="molecule type" value="Genomic_DNA"/>
</dbReference>
<dbReference type="Pfam" id="PF06276">
    <property type="entry name" value="FhuF"/>
    <property type="match status" value="1"/>
</dbReference>
<dbReference type="Proteomes" id="UP001597301">
    <property type="component" value="Unassembled WGS sequence"/>
</dbReference>
<reference evidence="3" key="1">
    <citation type="journal article" date="2019" name="Int. J. Syst. Evol. Microbiol.">
        <title>The Global Catalogue of Microorganisms (GCM) 10K type strain sequencing project: providing services to taxonomists for standard genome sequencing and annotation.</title>
        <authorList>
            <consortium name="The Broad Institute Genomics Platform"/>
            <consortium name="The Broad Institute Genome Sequencing Center for Infectious Disease"/>
            <person name="Wu L."/>
            <person name="Ma J."/>
        </authorList>
    </citation>
    <scope>NUCLEOTIDE SEQUENCE [LARGE SCALE GENOMIC DNA]</scope>
    <source>
        <strain evidence="3">CGMCC 1.12295</strain>
    </source>
</reference>